<keyword evidence="1" id="KW-1133">Transmembrane helix</keyword>
<dbReference type="EMBL" id="JBBWWQ010000004">
    <property type="protein sequence ID" value="KAK8948858.1"/>
    <property type="molecule type" value="Genomic_DNA"/>
</dbReference>
<keyword evidence="1" id="KW-0812">Transmembrane</keyword>
<organism evidence="2 3">
    <name type="scientific">Platanthera zijinensis</name>
    <dbReference type="NCBI Taxonomy" id="2320716"/>
    <lineage>
        <taxon>Eukaryota</taxon>
        <taxon>Viridiplantae</taxon>
        <taxon>Streptophyta</taxon>
        <taxon>Embryophyta</taxon>
        <taxon>Tracheophyta</taxon>
        <taxon>Spermatophyta</taxon>
        <taxon>Magnoliopsida</taxon>
        <taxon>Liliopsida</taxon>
        <taxon>Asparagales</taxon>
        <taxon>Orchidaceae</taxon>
        <taxon>Orchidoideae</taxon>
        <taxon>Orchideae</taxon>
        <taxon>Orchidinae</taxon>
        <taxon>Platanthera</taxon>
    </lineage>
</organism>
<feature type="transmembrane region" description="Helical" evidence="1">
    <location>
        <begin position="6"/>
        <end position="24"/>
    </location>
</feature>
<feature type="transmembrane region" description="Helical" evidence="1">
    <location>
        <begin position="36"/>
        <end position="54"/>
    </location>
</feature>
<dbReference type="AlphaFoldDB" id="A0AAP0GB13"/>
<keyword evidence="3" id="KW-1185">Reference proteome</keyword>
<evidence type="ECO:0000313" key="3">
    <source>
        <dbReference type="Proteomes" id="UP001418222"/>
    </source>
</evidence>
<comment type="caution">
    <text evidence="2">The sequence shown here is derived from an EMBL/GenBank/DDBJ whole genome shotgun (WGS) entry which is preliminary data.</text>
</comment>
<sequence>MIQILLAGFFYIFIIVCAWLLGNVNSTEVSIVSKKILIYIYIYICMYVCMYVYMSSLQANEKEGEKVVEDHLYLFMPSQILCRNFCPYIYFSITTCSQK</sequence>
<evidence type="ECO:0000256" key="1">
    <source>
        <dbReference type="SAM" id="Phobius"/>
    </source>
</evidence>
<gene>
    <name evidence="2" type="ORF">KSP39_PZI006177</name>
</gene>
<evidence type="ECO:0000313" key="2">
    <source>
        <dbReference type="EMBL" id="KAK8948858.1"/>
    </source>
</evidence>
<reference evidence="2 3" key="1">
    <citation type="journal article" date="2022" name="Nat. Plants">
        <title>Genomes of leafy and leafless Platanthera orchids illuminate the evolution of mycoheterotrophy.</title>
        <authorList>
            <person name="Li M.H."/>
            <person name="Liu K.W."/>
            <person name="Li Z."/>
            <person name="Lu H.C."/>
            <person name="Ye Q.L."/>
            <person name="Zhang D."/>
            <person name="Wang J.Y."/>
            <person name="Li Y.F."/>
            <person name="Zhong Z.M."/>
            <person name="Liu X."/>
            <person name="Yu X."/>
            <person name="Liu D.K."/>
            <person name="Tu X.D."/>
            <person name="Liu B."/>
            <person name="Hao Y."/>
            <person name="Liao X.Y."/>
            <person name="Jiang Y.T."/>
            <person name="Sun W.H."/>
            <person name="Chen J."/>
            <person name="Chen Y.Q."/>
            <person name="Ai Y."/>
            <person name="Zhai J.W."/>
            <person name="Wu S.S."/>
            <person name="Zhou Z."/>
            <person name="Hsiao Y.Y."/>
            <person name="Wu W.L."/>
            <person name="Chen Y.Y."/>
            <person name="Lin Y.F."/>
            <person name="Hsu J.L."/>
            <person name="Li C.Y."/>
            <person name="Wang Z.W."/>
            <person name="Zhao X."/>
            <person name="Zhong W.Y."/>
            <person name="Ma X.K."/>
            <person name="Ma L."/>
            <person name="Huang J."/>
            <person name="Chen G.Z."/>
            <person name="Huang M.Z."/>
            <person name="Huang L."/>
            <person name="Peng D.H."/>
            <person name="Luo Y.B."/>
            <person name="Zou S.Q."/>
            <person name="Chen S.P."/>
            <person name="Lan S."/>
            <person name="Tsai W.C."/>
            <person name="Van de Peer Y."/>
            <person name="Liu Z.J."/>
        </authorList>
    </citation>
    <scope>NUCLEOTIDE SEQUENCE [LARGE SCALE GENOMIC DNA]</scope>
    <source>
        <strain evidence="2">Lor287</strain>
    </source>
</reference>
<accession>A0AAP0GB13</accession>
<dbReference type="Proteomes" id="UP001418222">
    <property type="component" value="Unassembled WGS sequence"/>
</dbReference>
<proteinExistence type="predicted"/>
<protein>
    <submittedName>
        <fullName evidence="2">Uncharacterized protein</fullName>
    </submittedName>
</protein>
<keyword evidence="1" id="KW-0472">Membrane</keyword>
<name>A0AAP0GB13_9ASPA</name>